<name>A0AA88DZ30_FICCA</name>
<dbReference type="EMBL" id="BTGU01000185">
    <property type="protein sequence ID" value="GMN64554.1"/>
    <property type="molecule type" value="Genomic_DNA"/>
</dbReference>
<evidence type="ECO:0000256" key="1">
    <source>
        <dbReference type="SAM" id="MobiDB-lite"/>
    </source>
</evidence>
<dbReference type="Proteomes" id="UP001187192">
    <property type="component" value="Unassembled WGS sequence"/>
</dbReference>
<proteinExistence type="predicted"/>
<accession>A0AA88DZ30</accession>
<dbReference type="AlphaFoldDB" id="A0AA88DZ30"/>
<keyword evidence="3" id="KW-1185">Reference proteome</keyword>
<gene>
    <name evidence="2" type="ORF">TIFTF001_033629</name>
</gene>
<evidence type="ECO:0000313" key="2">
    <source>
        <dbReference type="EMBL" id="GMN64554.1"/>
    </source>
</evidence>
<feature type="region of interest" description="Disordered" evidence="1">
    <location>
        <begin position="1"/>
        <end position="27"/>
    </location>
</feature>
<comment type="caution">
    <text evidence="2">The sequence shown here is derived from an EMBL/GenBank/DDBJ whole genome shotgun (WGS) entry which is preliminary data.</text>
</comment>
<organism evidence="2 3">
    <name type="scientific">Ficus carica</name>
    <name type="common">Common fig</name>
    <dbReference type="NCBI Taxonomy" id="3494"/>
    <lineage>
        <taxon>Eukaryota</taxon>
        <taxon>Viridiplantae</taxon>
        <taxon>Streptophyta</taxon>
        <taxon>Embryophyta</taxon>
        <taxon>Tracheophyta</taxon>
        <taxon>Spermatophyta</taxon>
        <taxon>Magnoliopsida</taxon>
        <taxon>eudicotyledons</taxon>
        <taxon>Gunneridae</taxon>
        <taxon>Pentapetalae</taxon>
        <taxon>rosids</taxon>
        <taxon>fabids</taxon>
        <taxon>Rosales</taxon>
        <taxon>Moraceae</taxon>
        <taxon>Ficeae</taxon>
        <taxon>Ficus</taxon>
    </lineage>
</organism>
<protein>
    <submittedName>
        <fullName evidence="2">Uncharacterized protein</fullName>
    </submittedName>
</protein>
<reference evidence="2" key="1">
    <citation type="submission" date="2023-07" db="EMBL/GenBank/DDBJ databases">
        <title>draft genome sequence of fig (Ficus carica).</title>
        <authorList>
            <person name="Takahashi T."/>
            <person name="Nishimura K."/>
        </authorList>
    </citation>
    <scope>NUCLEOTIDE SEQUENCE</scope>
</reference>
<evidence type="ECO:0000313" key="3">
    <source>
        <dbReference type="Proteomes" id="UP001187192"/>
    </source>
</evidence>
<sequence>MVTTTDLGGGGGGGEASNPQPRFAIRRRSSSFPVTGVLAVAVSIS</sequence>